<proteinExistence type="predicted"/>
<dbReference type="Gene3D" id="2.70.98.50">
    <property type="entry name" value="putative glycoside hydrolase family protein from bacillus halodurans"/>
    <property type="match status" value="1"/>
</dbReference>
<reference evidence="2 3" key="1">
    <citation type="submission" date="2020-08" db="EMBL/GenBank/DDBJ databases">
        <title>Genomic Encyclopedia of Type Strains, Phase IV (KMG-V): Genome sequencing to study the core and pangenomes of soil and plant-associated prokaryotes.</title>
        <authorList>
            <person name="Whitman W."/>
        </authorList>
    </citation>
    <scope>NUCLEOTIDE SEQUENCE [LARGE SCALE GENOMIC DNA]</scope>
    <source>
        <strain evidence="2 3">M8US30</strain>
    </source>
</reference>
<dbReference type="AlphaFoldDB" id="A0A7W8JBU9"/>
<feature type="domain" description="Glycosyl hydrolase family 95 N-terminal" evidence="1">
    <location>
        <begin position="8"/>
        <end position="71"/>
    </location>
</feature>
<organism evidence="2 3">
    <name type="scientific">Tunturiibacter lichenicola</name>
    <dbReference type="NCBI Taxonomy" id="2051959"/>
    <lineage>
        <taxon>Bacteria</taxon>
        <taxon>Pseudomonadati</taxon>
        <taxon>Acidobacteriota</taxon>
        <taxon>Terriglobia</taxon>
        <taxon>Terriglobales</taxon>
        <taxon>Acidobacteriaceae</taxon>
        <taxon>Tunturiibacter</taxon>
    </lineage>
</organism>
<accession>A0A7W8JBU9</accession>
<name>A0A7W8JBU9_9BACT</name>
<dbReference type="Pfam" id="PF14498">
    <property type="entry name" value="Glyco_hyd_65N_2"/>
    <property type="match status" value="1"/>
</dbReference>
<dbReference type="Proteomes" id="UP000569092">
    <property type="component" value="Unassembled WGS sequence"/>
</dbReference>
<evidence type="ECO:0000313" key="3">
    <source>
        <dbReference type="Proteomes" id="UP000569092"/>
    </source>
</evidence>
<dbReference type="EMBL" id="JACHDZ010000004">
    <property type="protein sequence ID" value="MBB5345072.1"/>
    <property type="molecule type" value="Genomic_DNA"/>
</dbReference>
<evidence type="ECO:0000313" key="2">
    <source>
        <dbReference type="EMBL" id="MBB5345072.1"/>
    </source>
</evidence>
<comment type="caution">
    <text evidence="2">The sequence shown here is derived from an EMBL/GenBank/DDBJ whole genome shotgun (WGS) entry which is preliminary data.</text>
</comment>
<protein>
    <recommendedName>
        <fullName evidence="1">Glycosyl hydrolase family 95 N-terminal domain-containing protein</fullName>
    </recommendedName>
</protein>
<evidence type="ECO:0000259" key="1">
    <source>
        <dbReference type="Pfam" id="PF14498"/>
    </source>
</evidence>
<dbReference type="InterPro" id="IPR027414">
    <property type="entry name" value="GH95_N_dom"/>
</dbReference>
<sequence length="135" mass="14727">MERFQTKTDGKDGLVMTGALDSGAHGVAGRRYATRVRAFTRGGTIKPVDGDSLLISRADEVTLLVTAATNYGGFAGRHSHSAEFAALHDMRAAASGLLRCCWRATKRIIAATSAEYRVRWETATQRWSRARLLTV</sequence>
<gene>
    <name evidence="2" type="ORF">HDF10_003058</name>
</gene>